<organism evidence="1 2">
    <name type="scientific">Daphnia pulex</name>
    <name type="common">Water flea</name>
    <dbReference type="NCBI Taxonomy" id="6669"/>
    <lineage>
        <taxon>Eukaryota</taxon>
        <taxon>Metazoa</taxon>
        <taxon>Ecdysozoa</taxon>
        <taxon>Arthropoda</taxon>
        <taxon>Crustacea</taxon>
        <taxon>Branchiopoda</taxon>
        <taxon>Diplostraca</taxon>
        <taxon>Cladocera</taxon>
        <taxon>Anomopoda</taxon>
        <taxon>Daphniidae</taxon>
        <taxon>Daphnia</taxon>
    </lineage>
</organism>
<sequence>MVIINLDEIIKNNSWFESLIKAINKVIDLKKEDNPSLETKTYLAEQVFELVFYIGKKGIEFTEEERKVIGPLIKEIIRFLGIYILRIGWVFVPDFDGYNLLQRSGIQFLLDNFKEFPVTNEELLGDSLKELQDSEELEIFDERLAYNKENPPLDYESFPMPLVDPVRPEGVPETHFWWS</sequence>
<proteinExistence type="predicted"/>
<gene>
    <name evidence="1" type="ORF">DAPPUDRAFT_100890</name>
</gene>
<dbReference type="KEGG" id="dpx:DAPPUDRAFT_100890"/>
<keyword evidence="2" id="KW-1185">Reference proteome</keyword>
<accession>E9GBK4</accession>
<name>E9GBK4_DAPPU</name>
<dbReference type="PhylomeDB" id="E9GBK4"/>
<reference evidence="1 2" key="1">
    <citation type="journal article" date="2011" name="Science">
        <title>The ecoresponsive genome of Daphnia pulex.</title>
        <authorList>
            <person name="Colbourne J.K."/>
            <person name="Pfrender M.E."/>
            <person name="Gilbert D."/>
            <person name="Thomas W.K."/>
            <person name="Tucker A."/>
            <person name="Oakley T.H."/>
            <person name="Tokishita S."/>
            <person name="Aerts A."/>
            <person name="Arnold G.J."/>
            <person name="Basu M.K."/>
            <person name="Bauer D.J."/>
            <person name="Caceres C.E."/>
            <person name="Carmel L."/>
            <person name="Casola C."/>
            <person name="Choi J.H."/>
            <person name="Detter J.C."/>
            <person name="Dong Q."/>
            <person name="Dusheyko S."/>
            <person name="Eads B.D."/>
            <person name="Frohlich T."/>
            <person name="Geiler-Samerotte K.A."/>
            <person name="Gerlach D."/>
            <person name="Hatcher P."/>
            <person name="Jogdeo S."/>
            <person name="Krijgsveld J."/>
            <person name="Kriventseva E.V."/>
            <person name="Kultz D."/>
            <person name="Laforsch C."/>
            <person name="Lindquist E."/>
            <person name="Lopez J."/>
            <person name="Manak J.R."/>
            <person name="Muller J."/>
            <person name="Pangilinan J."/>
            <person name="Patwardhan R.P."/>
            <person name="Pitluck S."/>
            <person name="Pritham E.J."/>
            <person name="Rechtsteiner A."/>
            <person name="Rho M."/>
            <person name="Rogozin I.B."/>
            <person name="Sakarya O."/>
            <person name="Salamov A."/>
            <person name="Schaack S."/>
            <person name="Shapiro H."/>
            <person name="Shiga Y."/>
            <person name="Skalitzky C."/>
            <person name="Smith Z."/>
            <person name="Souvorov A."/>
            <person name="Sung W."/>
            <person name="Tang Z."/>
            <person name="Tsuchiya D."/>
            <person name="Tu H."/>
            <person name="Vos H."/>
            <person name="Wang M."/>
            <person name="Wolf Y.I."/>
            <person name="Yamagata H."/>
            <person name="Yamada T."/>
            <person name="Ye Y."/>
            <person name="Shaw J.R."/>
            <person name="Andrews J."/>
            <person name="Crease T.J."/>
            <person name="Tang H."/>
            <person name="Lucas S.M."/>
            <person name="Robertson H.M."/>
            <person name="Bork P."/>
            <person name="Koonin E.V."/>
            <person name="Zdobnov E.M."/>
            <person name="Grigoriev I.V."/>
            <person name="Lynch M."/>
            <person name="Boore J.L."/>
        </authorList>
    </citation>
    <scope>NUCLEOTIDE SEQUENCE [LARGE SCALE GENOMIC DNA]</scope>
</reference>
<dbReference type="EMBL" id="GL732538">
    <property type="protein sequence ID" value="EFX82968.1"/>
    <property type="molecule type" value="Genomic_DNA"/>
</dbReference>
<dbReference type="HOGENOM" id="CLU_1504953_0_0_1"/>
<dbReference type="OrthoDB" id="7408822at2759"/>
<dbReference type="Proteomes" id="UP000000305">
    <property type="component" value="Unassembled WGS sequence"/>
</dbReference>
<evidence type="ECO:0000313" key="1">
    <source>
        <dbReference type="EMBL" id="EFX82968.1"/>
    </source>
</evidence>
<dbReference type="AlphaFoldDB" id="E9GBK4"/>
<protein>
    <submittedName>
        <fullName evidence="1">Uncharacterized protein</fullName>
    </submittedName>
</protein>
<dbReference type="OMA" id="EGTACEY"/>
<dbReference type="InParanoid" id="E9GBK4"/>
<evidence type="ECO:0000313" key="2">
    <source>
        <dbReference type="Proteomes" id="UP000000305"/>
    </source>
</evidence>